<evidence type="ECO:0000256" key="2">
    <source>
        <dbReference type="SAM" id="SignalP"/>
    </source>
</evidence>
<dbReference type="Pfam" id="PF02622">
    <property type="entry name" value="DUF179"/>
    <property type="match status" value="1"/>
</dbReference>
<proteinExistence type="predicted"/>
<feature type="chain" id="PRO_5031530413" evidence="2">
    <location>
        <begin position="20"/>
        <end position="464"/>
    </location>
</feature>
<feature type="region of interest" description="Disordered" evidence="1">
    <location>
        <begin position="100"/>
        <end position="131"/>
    </location>
</feature>
<evidence type="ECO:0000256" key="1">
    <source>
        <dbReference type="SAM" id="MobiDB-lite"/>
    </source>
</evidence>
<feature type="compositionally biased region" description="Polar residues" evidence="1">
    <location>
        <begin position="112"/>
        <end position="122"/>
    </location>
</feature>
<dbReference type="Gene3D" id="3.40.1740.10">
    <property type="entry name" value="VC0467-like"/>
    <property type="match status" value="1"/>
</dbReference>
<organism evidence="3">
    <name type="scientific">Pseudo-nitzschia australis</name>
    <dbReference type="NCBI Taxonomy" id="44445"/>
    <lineage>
        <taxon>Eukaryota</taxon>
        <taxon>Sar</taxon>
        <taxon>Stramenopiles</taxon>
        <taxon>Ochrophyta</taxon>
        <taxon>Bacillariophyta</taxon>
        <taxon>Bacillariophyceae</taxon>
        <taxon>Bacillariophycidae</taxon>
        <taxon>Bacillariales</taxon>
        <taxon>Bacillariaceae</taxon>
        <taxon>Pseudo-nitzschia</taxon>
    </lineage>
</organism>
<dbReference type="SUPFAM" id="SSF143456">
    <property type="entry name" value="VC0467-like"/>
    <property type="match status" value="1"/>
</dbReference>
<dbReference type="PANTHER" id="PTHR31984">
    <property type="entry name" value="TRANSPORTER, PUTATIVE (DUF179)-RELATED"/>
    <property type="match status" value="1"/>
</dbReference>
<dbReference type="AlphaFoldDB" id="A0A7S4EPX1"/>
<dbReference type="EMBL" id="HBIX01031521">
    <property type="protein sequence ID" value="CAE0728094.1"/>
    <property type="molecule type" value="Transcribed_RNA"/>
</dbReference>
<keyword evidence="2" id="KW-0732">Signal</keyword>
<evidence type="ECO:0000313" key="3">
    <source>
        <dbReference type="EMBL" id="CAE0728094.1"/>
    </source>
</evidence>
<reference evidence="3" key="1">
    <citation type="submission" date="2021-01" db="EMBL/GenBank/DDBJ databases">
        <authorList>
            <person name="Corre E."/>
            <person name="Pelletier E."/>
            <person name="Niang G."/>
            <person name="Scheremetjew M."/>
            <person name="Finn R."/>
            <person name="Kale V."/>
            <person name="Holt S."/>
            <person name="Cochrane G."/>
            <person name="Meng A."/>
            <person name="Brown T."/>
            <person name="Cohen L."/>
        </authorList>
    </citation>
    <scope>NUCLEOTIDE SEQUENCE</scope>
    <source>
        <strain evidence="3">10249 10 AB</strain>
    </source>
</reference>
<dbReference type="PANTHER" id="PTHR31984:SF17">
    <property type="entry name" value="TRANSCRIPTIONAL REGULATOR"/>
    <property type="match status" value="1"/>
</dbReference>
<sequence length="464" mass="51531">MKILALGIVCLHASATCFAFQSTDICTVGRATKAFGTSIFISNGYTCGLRKYRRFYPFTQMSKNGDDDSDEYIEDADLGDWRSFRKTLVDQGISYDTTEDGYLDTDAEKSETPTISNTGSSTDRPKSVSKANEELLEKQSETLAKEYKDGVWAHEASFAEIGGLVVRMPLEAEIYKNKDKLIIGKELTTRLQNNEDVSKKNLDEPILPIAAQTLNWYQQAQVLIQEEMVVIAGSANEKGEVDPTRLPAKTEDLLRLYLNNQENWQSVCLVAEKDESDGSAVTYTLNRPLTFSLTENMAKMVFFGAMSNLITDGRIPISKTNQYSKFVRAFEKECAIYIGGSNKQDKPAVIIHGISNLEGATEISSGTGVYMGGLDAAIDGVLDGRYKPLDFRFFIGCNSYQKGGLDAAIISNQYQPIACARSLALKQCIQLPKPLWHEVMEMCGGELMEVSRLELKKRSDINPE</sequence>
<dbReference type="InterPro" id="IPR003774">
    <property type="entry name" value="AlgH-like"/>
</dbReference>
<feature type="signal peptide" evidence="2">
    <location>
        <begin position="1"/>
        <end position="19"/>
    </location>
</feature>
<gene>
    <name evidence="3" type="ORF">PAUS00366_LOCUS20878</name>
</gene>
<protein>
    <submittedName>
        <fullName evidence="3">Uncharacterized protein</fullName>
    </submittedName>
</protein>
<accession>A0A7S4EPX1</accession>
<name>A0A7S4EPX1_9STRA</name>